<dbReference type="EMBL" id="CP011209">
    <property type="protein sequence ID" value="AKM78092.1"/>
    <property type="molecule type" value="Genomic_DNA"/>
</dbReference>
<dbReference type="Gene3D" id="1.10.1370.10">
    <property type="entry name" value="Neurolysin, domain 3"/>
    <property type="match status" value="1"/>
</dbReference>
<dbReference type="EC" id="3.4.24.15" evidence="9"/>
<evidence type="ECO:0000256" key="1">
    <source>
        <dbReference type="ARBA" id="ARBA00006040"/>
    </source>
</evidence>
<dbReference type="GO" id="GO:0046872">
    <property type="term" value="F:metal ion binding"/>
    <property type="evidence" value="ECO:0007669"/>
    <property type="project" value="UniProtKB-UniRule"/>
</dbReference>
<dbReference type="GO" id="GO:0006518">
    <property type="term" value="P:peptide metabolic process"/>
    <property type="evidence" value="ECO:0007669"/>
    <property type="project" value="TreeGrafter"/>
</dbReference>
<evidence type="ECO:0000256" key="3">
    <source>
        <dbReference type="ARBA" id="ARBA00022723"/>
    </source>
</evidence>
<dbReference type="GO" id="GO:0004222">
    <property type="term" value="F:metalloendopeptidase activity"/>
    <property type="evidence" value="ECO:0007669"/>
    <property type="project" value="InterPro"/>
</dbReference>
<keyword evidence="4 7" id="KW-0378">Hydrolase</keyword>
<evidence type="ECO:0000256" key="7">
    <source>
        <dbReference type="RuleBase" id="RU003435"/>
    </source>
</evidence>
<protein>
    <submittedName>
        <fullName evidence="9">Zn-dependent oligopeptidase, thimet oligopeptidase</fullName>
        <ecNumber evidence="9">3.4.24.15</ecNumber>
    </submittedName>
</protein>
<dbReference type="Pfam" id="PF01432">
    <property type="entry name" value="Peptidase_M3"/>
    <property type="match status" value="1"/>
</dbReference>
<dbReference type="InterPro" id="IPR045090">
    <property type="entry name" value="Pept_M3A_M3B"/>
</dbReference>
<name>A0A0G4ATM7_9BACT</name>
<dbReference type="InterPro" id="IPR024080">
    <property type="entry name" value="Neurolysin/TOP_N"/>
</dbReference>
<dbReference type="Gene3D" id="3.40.390.10">
    <property type="entry name" value="Collagenase (Catalytic Domain)"/>
    <property type="match status" value="1"/>
</dbReference>
<evidence type="ECO:0000256" key="2">
    <source>
        <dbReference type="ARBA" id="ARBA00022670"/>
    </source>
</evidence>
<dbReference type="PANTHER" id="PTHR11804:SF84">
    <property type="entry name" value="SACCHAROLYSIN"/>
    <property type="match status" value="1"/>
</dbReference>
<dbReference type="KEGG" id="pwo:UX70_C0001G0369"/>
<comment type="cofactor">
    <cofactor evidence="7">
        <name>Zn(2+)</name>
        <dbReference type="ChEBI" id="CHEBI:29105"/>
    </cofactor>
    <text evidence="7">Binds 1 zinc ion.</text>
</comment>
<evidence type="ECO:0000313" key="10">
    <source>
        <dbReference type="Proteomes" id="UP000035656"/>
    </source>
</evidence>
<dbReference type="Proteomes" id="UP000035656">
    <property type="component" value="Chromosome"/>
</dbReference>
<keyword evidence="6 7" id="KW-0482">Metalloprotease</keyword>
<dbReference type="SUPFAM" id="SSF55486">
    <property type="entry name" value="Metalloproteases ('zincins'), catalytic domain"/>
    <property type="match status" value="1"/>
</dbReference>
<dbReference type="GO" id="GO:0006508">
    <property type="term" value="P:proteolysis"/>
    <property type="evidence" value="ECO:0007669"/>
    <property type="project" value="UniProtKB-KW"/>
</dbReference>
<dbReference type="InterPro" id="IPR001567">
    <property type="entry name" value="Pept_M3A_M3B_dom"/>
</dbReference>
<evidence type="ECO:0000259" key="8">
    <source>
        <dbReference type="Pfam" id="PF01432"/>
    </source>
</evidence>
<dbReference type="InterPro" id="IPR024077">
    <property type="entry name" value="Neurolysin/TOP_dom2"/>
</dbReference>
<reference evidence="9 10" key="1">
    <citation type="journal article" date="2015" name="Nature">
        <title>rRNA introns, odd ribosomes, and small enigmatic genomes across a large radiation of phyla.</title>
        <authorList>
            <person name="Brown C.T."/>
            <person name="Hug L.A."/>
            <person name="Thomas B.C."/>
            <person name="Sharon I."/>
            <person name="Castelle C.J."/>
            <person name="Singh A."/>
            <person name="Wilkins M.J."/>
            <person name="Williams K.H."/>
            <person name="Banfield J.F."/>
        </authorList>
    </citation>
    <scope>NUCLEOTIDE SEQUENCE [LARGE SCALE GENOMIC DNA]</scope>
</reference>
<keyword evidence="5 7" id="KW-0862">Zinc</keyword>
<dbReference type="PATRIC" id="fig|1619007.4.peg.363"/>
<evidence type="ECO:0000256" key="6">
    <source>
        <dbReference type="ARBA" id="ARBA00023049"/>
    </source>
</evidence>
<keyword evidence="2 7" id="KW-0645">Protease</keyword>
<comment type="similarity">
    <text evidence="1 7">Belongs to the peptidase M3 family.</text>
</comment>
<evidence type="ECO:0000256" key="5">
    <source>
        <dbReference type="ARBA" id="ARBA00022833"/>
    </source>
</evidence>
<dbReference type="AlphaFoldDB" id="A0A0G4ATM7"/>
<gene>
    <name evidence="9" type="ORF">UX70_C0001G0369</name>
</gene>
<evidence type="ECO:0000256" key="4">
    <source>
        <dbReference type="ARBA" id="ARBA00022801"/>
    </source>
</evidence>
<dbReference type="CDD" id="cd06455">
    <property type="entry name" value="M3A_TOP"/>
    <property type="match status" value="1"/>
</dbReference>
<dbReference type="PANTHER" id="PTHR11804">
    <property type="entry name" value="PROTEASE M3 THIMET OLIGOPEPTIDASE-RELATED"/>
    <property type="match status" value="1"/>
</dbReference>
<feature type="domain" description="Peptidase M3A/M3B catalytic" evidence="8">
    <location>
        <begin position="217"/>
        <end position="659"/>
    </location>
</feature>
<keyword evidence="3 7" id="KW-0479">Metal-binding</keyword>
<dbReference type="Gene3D" id="1.20.1050.40">
    <property type="entry name" value="Endopeptidase. Chain P, domain 1"/>
    <property type="match status" value="1"/>
</dbReference>
<accession>A0A0G4ATM7</accession>
<dbReference type="InterPro" id="IPR024079">
    <property type="entry name" value="MetalloPept_cat_dom_sf"/>
</dbReference>
<proteinExistence type="inferred from homology"/>
<sequence length="671" mass="76648">MNRTAYTPDDFAWAQWTPEIIHQKIQEALVSKKEQYAVIKAIAPEDRTFDNTIFAIESSDYARTDAISQINLLINVSPLQEVRNAAQEAIDLLQKELVDIEYDEDMYRAVQEYAAKNESLEGSDKVLFDDTMRAYKRMGFSLDSEKRQQLKNNLKEISELATGFDKAIAEHQDRIIVRREELKGLPEAYINGLKEDKEGNCIVTLAYPDFFPFRDRCESAPRRKELVDKFNRKGGVANIERLKRVLELRAENATLLGYPNHAAFKLEDRMAKTVDAVNQFYKEMQAAIANQARFDLQLLGEMKKKDLGDPSAKLAYYDIDYYIQRDKMQGYSVDDEAIREYFPLDMVTRALFDLYSTVLGLSFVREQFPIWHDAAEWYRVSNTDGTLVGYFALDLFPREGKFSHAMNQAVVHGRLASRATDAPYIAPVCAVVANFNPQTTDMPSLLSHGEVQTLFHEFGHAMHSLVTTASYASQSGTSTARDFVEAPSQMFEYWVWERDLLKKMSKHYVTGEPLPDDLIDRMIRAKNHAQGYFLLRQLFIGSFDMALHTTSEPVDPVQVFADLYKQMFGIDASSDQMWAAGFGHLMGYDAGYYGYLWSEVYASDMFTRFRHDGVLNPAVGMEYRKKVLEVGGSRDEMESVVDFLGRTPTTGAFLRDMGLATRDERGEEVSE</sequence>
<organism evidence="9 10">
    <name type="scientific">Candidatus Wolfebacteria bacterium GW2011_GWB1_47_1</name>
    <dbReference type="NCBI Taxonomy" id="1619007"/>
    <lineage>
        <taxon>Bacteria</taxon>
        <taxon>Candidatus Wolfeibacteriota</taxon>
    </lineage>
</organism>
<evidence type="ECO:0000313" key="9">
    <source>
        <dbReference type="EMBL" id="AKM78092.1"/>
    </source>
</evidence>